<comment type="caution">
    <text evidence="2">The sequence shown here is derived from an EMBL/GenBank/DDBJ whole genome shotgun (WGS) entry which is preliminary data.</text>
</comment>
<evidence type="ECO:0000313" key="2">
    <source>
        <dbReference type="EMBL" id="CAK0852044.1"/>
    </source>
</evidence>
<organism evidence="2 3">
    <name type="scientific">Prorocentrum cordatum</name>
    <dbReference type="NCBI Taxonomy" id="2364126"/>
    <lineage>
        <taxon>Eukaryota</taxon>
        <taxon>Sar</taxon>
        <taxon>Alveolata</taxon>
        <taxon>Dinophyceae</taxon>
        <taxon>Prorocentrales</taxon>
        <taxon>Prorocentraceae</taxon>
        <taxon>Prorocentrum</taxon>
    </lineage>
</organism>
<sequence length="124" mass="13429">MLQDDALLRELEDLLVRRARETAREVHALVARRLEQPARPSSLLAAGPPRTAGAADHGEDGQLRGIVGHAREIRRMVDAALAGAPPSQEKPIPRPSRSSEGRPRESGCDVLAILRGARRPSRAP</sequence>
<evidence type="ECO:0000313" key="3">
    <source>
        <dbReference type="Proteomes" id="UP001189429"/>
    </source>
</evidence>
<name>A0ABN9U056_9DINO</name>
<feature type="compositionally biased region" description="Basic and acidic residues" evidence="1">
    <location>
        <begin position="97"/>
        <end position="107"/>
    </location>
</feature>
<evidence type="ECO:0000256" key="1">
    <source>
        <dbReference type="SAM" id="MobiDB-lite"/>
    </source>
</evidence>
<reference evidence="2" key="1">
    <citation type="submission" date="2023-10" db="EMBL/GenBank/DDBJ databases">
        <authorList>
            <person name="Chen Y."/>
            <person name="Shah S."/>
            <person name="Dougan E. K."/>
            <person name="Thang M."/>
            <person name="Chan C."/>
        </authorList>
    </citation>
    <scope>NUCLEOTIDE SEQUENCE [LARGE SCALE GENOMIC DNA]</scope>
</reference>
<accession>A0ABN9U056</accession>
<gene>
    <name evidence="2" type="ORF">PCOR1329_LOCUS44016</name>
</gene>
<protein>
    <submittedName>
        <fullName evidence="2">Uncharacterized protein</fullName>
    </submittedName>
</protein>
<dbReference type="EMBL" id="CAUYUJ010015289">
    <property type="protein sequence ID" value="CAK0852044.1"/>
    <property type="molecule type" value="Genomic_DNA"/>
</dbReference>
<proteinExistence type="predicted"/>
<feature type="non-terminal residue" evidence="2">
    <location>
        <position position="124"/>
    </location>
</feature>
<dbReference type="Proteomes" id="UP001189429">
    <property type="component" value="Unassembled WGS sequence"/>
</dbReference>
<feature type="region of interest" description="Disordered" evidence="1">
    <location>
        <begin position="33"/>
        <end position="124"/>
    </location>
</feature>
<keyword evidence="3" id="KW-1185">Reference proteome</keyword>